<feature type="non-terminal residue" evidence="3">
    <location>
        <position position="1"/>
    </location>
</feature>
<sequence>MGWRLKITHYQTSVYIDVPNLRPGTILERFNIEFPECLEQSSVLRWLDSDGDWIEVRKGDHNLEGILQDVVKKQGFAHVQSGDIAGLPPISNILIVTKPDPKLAKLTKELAIWLLGTFQDITIYVDKKLQDQSSFRYQEVVDSDPSFADRLRFWTLNCHKDSCQEIHLAVTLGGDGTVLYTAWMFQKRVPPMVAFHLGSLGFLTNFDFDSYRPTMTNILKGEGMNINIRMRLHCSVYKYGEITDTKYSPGDLGAHGGANHHARLHNPDVNQDASETKTQGESDTDGELLEEELQQQQESIQKAEIIRKVKEMDSKQGTEVADLGVCHEQGQALITRIPKPKPEEFMTPTDSWQ</sequence>
<protein>
    <submittedName>
        <fullName evidence="3">NAD(+) kinase</fullName>
    </submittedName>
</protein>
<comment type="caution">
    <text evidence="3">The sequence shown here is derived from an EMBL/GenBank/DDBJ whole genome shotgun (WGS) entry which is preliminary data.</text>
</comment>
<comment type="similarity">
    <text evidence="1">Belongs to the NAD kinase family.</text>
</comment>
<evidence type="ECO:0000256" key="2">
    <source>
        <dbReference type="SAM" id="MobiDB-lite"/>
    </source>
</evidence>
<keyword evidence="3" id="KW-0808">Transferase</keyword>
<dbReference type="AlphaFoldDB" id="A0A9P6FPY8"/>
<name>A0A9P6FPY8_9FUNG</name>
<evidence type="ECO:0000313" key="3">
    <source>
        <dbReference type="EMBL" id="KAF9579242.1"/>
    </source>
</evidence>
<dbReference type="PANTHER" id="PTHR20275:SF0">
    <property type="entry name" value="NAD KINASE"/>
    <property type="match status" value="1"/>
</dbReference>
<dbReference type="InterPro" id="IPR002504">
    <property type="entry name" value="NADK"/>
</dbReference>
<organism evidence="3 4">
    <name type="scientific">Lunasporangiospora selenospora</name>
    <dbReference type="NCBI Taxonomy" id="979761"/>
    <lineage>
        <taxon>Eukaryota</taxon>
        <taxon>Fungi</taxon>
        <taxon>Fungi incertae sedis</taxon>
        <taxon>Mucoromycota</taxon>
        <taxon>Mortierellomycotina</taxon>
        <taxon>Mortierellomycetes</taxon>
        <taxon>Mortierellales</taxon>
        <taxon>Mortierellaceae</taxon>
        <taxon>Lunasporangiospora</taxon>
    </lineage>
</organism>
<reference evidence="3" key="1">
    <citation type="journal article" date="2020" name="Fungal Divers.">
        <title>Resolving the Mortierellaceae phylogeny through synthesis of multi-gene phylogenetics and phylogenomics.</title>
        <authorList>
            <person name="Vandepol N."/>
            <person name="Liber J."/>
            <person name="Desiro A."/>
            <person name="Na H."/>
            <person name="Kennedy M."/>
            <person name="Barry K."/>
            <person name="Grigoriev I.V."/>
            <person name="Miller A.N."/>
            <person name="O'Donnell K."/>
            <person name="Stajich J.E."/>
            <person name="Bonito G."/>
        </authorList>
    </citation>
    <scope>NUCLEOTIDE SEQUENCE</scope>
    <source>
        <strain evidence="3">KOD1015</strain>
    </source>
</reference>
<gene>
    <name evidence="3" type="primary">UTR1</name>
    <name evidence="3" type="ORF">BGW38_004577</name>
</gene>
<dbReference type="GO" id="GO:0003951">
    <property type="term" value="F:NAD+ kinase activity"/>
    <property type="evidence" value="ECO:0007669"/>
    <property type="project" value="InterPro"/>
</dbReference>
<evidence type="ECO:0000313" key="4">
    <source>
        <dbReference type="Proteomes" id="UP000780801"/>
    </source>
</evidence>
<dbReference type="EMBL" id="JAABOA010002919">
    <property type="protein sequence ID" value="KAF9579242.1"/>
    <property type="molecule type" value="Genomic_DNA"/>
</dbReference>
<accession>A0A9P6FPY8</accession>
<dbReference type="PANTHER" id="PTHR20275">
    <property type="entry name" value="NAD KINASE"/>
    <property type="match status" value="1"/>
</dbReference>
<feature type="region of interest" description="Disordered" evidence="2">
    <location>
        <begin position="251"/>
        <end position="286"/>
    </location>
</feature>
<keyword evidence="3" id="KW-0418">Kinase</keyword>
<dbReference type="InterPro" id="IPR017438">
    <property type="entry name" value="ATP-NAD_kinase_N"/>
</dbReference>
<proteinExistence type="inferred from homology"/>
<dbReference type="SUPFAM" id="SSF111331">
    <property type="entry name" value="NAD kinase/diacylglycerol kinase-like"/>
    <property type="match status" value="1"/>
</dbReference>
<keyword evidence="4" id="KW-1185">Reference proteome</keyword>
<dbReference type="GO" id="GO:0006741">
    <property type="term" value="P:NADP+ biosynthetic process"/>
    <property type="evidence" value="ECO:0007669"/>
    <property type="project" value="InterPro"/>
</dbReference>
<dbReference type="Pfam" id="PF01513">
    <property type="entry name" value="NAD_kinase"/>
    <property type="match status" value="1"/>
</dbReference>
<dbReference type="InterPro" id="IPR016064">
    <property type="entry name" value="NAD/diacylglycerol_kinase_sf"/>
</dbReference>
<dbReference type="Proteomes" id="UP000780801">
    <property type="component" value="Unassembled WGS sequence"/>
</dbReference>
<dbReference type="Gene3D" id="3.40.50.10330">
    <property type="entry name" value="Probable inorganic polyphosphate/atp-NAD kinase, domain 1"/>
    <property type="match status" value="1"/>
</dbReference>
<evidence type="ECO:0000256" key="1">
    <source>
        <dbReference type="ARBA" id="ARBA00010995"/>
    </source>
</evidence>
<dbReference type="OrthoDB" id="24581at2759"/>